<protein>
    <submittedName>
        <fullName evidence="1">DUF2971 domain-containing protein</fullName>
    </submittedName>
</protein>
<proteinExistence type="predicted"/>
<dbReference type="EMBL" id="RJAI01000006">
    <property type="protein sequence ID" value="RNF92998.1"/>
    <property type="molecule type" value="Genomic_DNA"/>
</dbReference>
<dbReference type="InterPro" id="IPR021352">
    <property type="entry name" value="DUF2971"/>
</dbReference>
<sequence>MAVNATGDVETLYRYKYLPFTEGSLKMVTEGTLKYTCPLDFNDPFDCMPAYDPASIDSLHLNRPDLILRVAEHHGVSLEEARIIGVENAHKGVESGDFARELVSTLGVVSLSRNPTNILMWSHYADHHKGFVVELRIAMDAPRQLLEGIMPFPVEYQAERPIIDWGSGCDIAQYFLTKSPDWEYEQEERILTTWQGPGIHPYSRKHFLWAVIAGSRMSPENYLALQTAVDQAAREIGREIPLYRAALAGNKYKVYVPGHPAADSQP</sequence>
<name>A0A3M8TI10_PSEPU</name>
<dbReference type="RefSeq" id="WP_123083935.1">
    <property type="nucleotide sequence ID" value="NZ_RJAI01000006.1"/>
</dbReference>
<accession>A0A3M8TI10</accession>
<dbReference type="Proteomes" id="UP000278162">
    <property type="component" value="Unassembled WGS sequence"/>
</dbReference>
<reference evidence="1 2" key="1">
    <citation type="submission" date="2018-10" db="EMBL/GenBank/DDBJ databases">
        <title>An outbreak of IMP-63 producing strain in France.</title>
        <authorList>
            <person name="Bour M."/>
            <person name="Liapis E."/>
            <person name="Plesiat P."/>
        </authorList>
    </citation>
    <scope>NUCLEOTIDE SEQUENCE [LARGE SCALE GENOMIC DNA]</scope>
    <source>
        <strain evidence="1 2">12917</strain>
    </source>
</reference>
<comment type="caution">
    <text evidence="1">The sequence shown here is derived from an EMBL/GenBank/DDBJ whole genome shotgun (WGS) entry which is preliminary data.</text>
</comment>
<organism evidence="1 2">
    <name type="scientific">Pseudomonas putida</name>
    <name type="common">Arthrobacter siderocapsulatus</name>
    <dbReference type="NCBI Taxonomy" id="303"/>
    <lineage>
        <taxon>Bacteria</taxon>
        <taxon>Pseudomonadati</taxon>
        <taxon>Pseudomonadota</taxon>
        <taxon>Gammaproteobacteria</taxon>
        <taxon>Pseudomonadales</taxon>
        <taxon>Pseudomonadaceae</taxon>
        <taxon>Pseudomonas</taxon>
    </lineage>
</organism>
<evidence type="ECO:0000313" key="2">
    <source>
        <dbReference type="Proteomes" id="UP000278162"/>
    </source>
</evidence>
<gene>
    <name evidence="1" type="ORF">EFK07_04790</name>
</gene>
<evidence type="ECO:0000313" key="1">
    <source>
        <dbReference type="EMBL" id="RNF92998.1"/>
    </source>
</evidence>
<dbReference type="Pfam" id="PF11185">
    <property type="entry name" value="DUF2971"/>
    <property type="match status" value="1"/>
</dbReference>
<dbReference type="AlphaFoldDB" id="A0A3M8TI10"/>